<dbReference type="InterPro" id="IPR017293">
    <property type="entry name" value="N-acetylmuramoyl-L-ala_amidase"/>
</dbReference>
<dbReference type="PANTHER" id="PTHR30404">
    <property type="entry name" value="N-ACETYLMURAMOYL-L-ALANINE AMIDASE"/>
    <property type="match status" value="1"/>
</dbReference>
<dbReference type="Pfam" id="PF01520">
    <property type="entry name" value="Amidase_3"/>
    <property type="match status" value="1"/>
</dbReference>
<dbReference type="EMBL" id="FOOG01000001">
    <property type="protein sequence ID" value="SFF52757.1"/>
    <property type="molecule type" value="Genomic_DNA"/>
</dbReference>
<dbReference type="InterPro" id="IPR003646">
    <property type="entry name" value="SH3-like_bac-type"/>
</dbReference>
<feature type="domain" description="SH3b" evidence="3">
    <location>
        <begin position="25"/>
        <end position="87"/>
    </location>
</feature>
<dbReference type="GO" id="GO:0071555">
    <property type="term" value="P:cell wall organization"/>
    <property type="evidence" value="ECO:0007669"/>
    <property type="project" value="UniProtKB-KW"/>
</dbReference>
<dbReference type="PANTHER" id="PTHR30404:SF7">
    <property type="entry name" value="CELL WALL AMIDASE LYTH-RELATED"/>
    <property type="match status" value="1"/>
</dbReference>
<dbReference type="Pfam" id="PF08239">
    <property type="entry name" value="SH3_3"/>
    <property type="match status" value="2"/>
</dbReference>
<reference evidence="5" key="1">
    <citation type="submission" date="2016-10" db="EMBL/GenBank/DDBJ databases">
        <authorList>
            <person name="Varghese N."/>
            <person name="Submissions S."/>
        </authorList>
    </citation>
    <scope>NUCLEOTIDE SEQUENCE [LARGE SCALE GENOMIC DNA]</scope>
    <source>
        <strain evidence="5">FP5</strain>
    </source>
</reference>
<dbReference type="OrthoDB" id="9806267at2"/>
<evidence type="ECO:0000313" key="5">
    <source>
        <dbReference type="Proteomes" id="UP000198897"/>
    </source>
</evidence>
<sequence length="352" mass="39473">MKKTGFMLLVLIFGILGTSNFIVYADQMVVKEDVVNVRSGPGTNHEQITQVHKNEVYEYINEQREWVQIQLSNDRQGWVAGWLVQKNDQTIDKKENSHLSLNYNGTNIRSGPSTEASILGRGYKNEQFKIIGKDGSWYEIRFQNQKAYVADWIVKTQQKQTGNYETASDSQANLHGKTIIIDAGHGGRDPGAIGFTGILEKDLTLETADALKQQLQSQGANVIFTRNKDEYLALAARNYHSLNSQADAFISLHFNSAPANISANGISSYYYHFKDKHLAALIQQEMVHETRLTDRGVRLGNFHVLRENNKPAVLLELGFISNKSEEGVVTSPSYHTTVGQGIARGLSRYFSD</sequence>
<feature type="domain" description="SH3b" evidence="3">
    <location>
        <begin position="94"/>
        <end position="157"/>
    </location>
</feature>
<dbReference type="RefSeq" id="WP_089748987.1">
    <property type="nucleotide sequence ID" value="NZ_FOOG01000001.1"/>
</dbReference>
<dbReference type="SMART" id="SM00646">
    <property type="entry name" value="Ami_3"/>
    <property type="match status" value="1"/>
</dbReference>
<dbReference type="PIRSF" id="PIRSF037846">
    <property type="entry name" value="Autolysin_YrvJ_prd"/>
    <property type="match status" value="1"/>
</dbReference>
<dbReference type="GO" id="GO:0030288">
    <property type="term" value="C:outer membrane-bounded periplasmic space"/>
    <property type="evidence" value="ECO:0007669"/>
    <property type="project" value="TreeGrafter"/>
</dbReference>
<dbReference type="AlphaFoldDB" id="A0A1I2JHW1"/>
<keyword evidence="1" id="KW-0378">Hydrolase</keyword>
<evidence type="ECO:0000313" key="4">
    <source>
        <dbReference type="EMBL" id="SFF52757.1"/>
    </source>
</evidence>
<dbReference type="SMART" id="SM00287">
    <property type="entry name" value="SH3b"/>
    <property type="match status" value="2"/>
</dbReference>
<protein>
    <submittedName>
        <fullName evidence="4">N-acetylmuramoyl-L-alanine amidase</fullName>
    </submittedName>
</protein>
<evidence type="ECO:0000256" key="1">
    <source>
        <dbReference type="ARBA" id="ARBA00022801"/>
    </source>
</evidence>
<name>A0A1I2JHW1_9BACI</name>
<dbReference type="InterPro" id="IPR002508">
    <property type="entry name" value="MurNAc-LAA_cat"/>
</dbReference>
<keyword evidence="5" id="KW-1185">Reference proteome</keyword>
<dbReference type="Proteomes" id="UP000198897">
    <property type="component" value="Unassembled WGS sequence"/>
</dbReference>
<dbReference type="Gene3D" id="2.30.30.40">
    <property type="entry name" value="SH3 Domains"/>
    <property type="match status" value="2"/>
</dbReference>
<evidence type="ECO:0000259" key="3">
    <source>
        <dbReference type="PROSITE" id="PS51781"/>
    </source>
</evidence>
<dbReference type="Gene3D" id="3.40.630.40">
    <property type="entry name" value="Zn-dependent exopeptidases"/>
    <property type="match status" value="1"/>
</dbReference>
<proteinExistence type="predicted"/>
<evidence type="ECO:0000256" key="2">
    <source>
        <dbReference type="ARBA" id="ARBA00023316"/>
    </source>
</evidence>
<dbReference type="PROSITE" id="PS51781">
    <property type="entry name" value="SH3B"/>
    <property type="match status" value="2"/>
</dbReference>
<accession>A0A1I2JHW1</accession>
<dbReference type="InterPro" id="IPR050695">
    <property type="entry name" value="N-acetylmuramoyl_amidase_3"/>
</dbReference>
<dbReference type="CDD" id="cd02696">
    <property type="entry name" value="MurNAc-LAA"/>
    <property type="match status" value="1"/>
</dbReference>
<dbReference type="GO" id="GO:0008745">
    <property type="term" value="F:N-acetylmuramoyl-L-alanine amidase activity"/>
    <property type="evidence" value="ECO:0007669"/>
    <property type="project" value="InterPro"/>
</dbReference>
<dbReference type="GO" id="GO:0009253">
    <property type="term" value="P:peptidoglycan catabolic process"/>
    <property type="evidence" value="ECO:0007669"/>
    <property type="project" value="InterPro"/>
</dbReference>
<dbReference type="SUPFAM" id="SSF53187">
    <property type="entry name" value="Zn-dependent exopeptidases"/>
    <property type="match status" value="1"/>
</dbReference>
<keyword evidence="2" id="KW-0961">Cell wall biogenesis/degradation</keyword>
<gene>
    <name evidence="4" type="ORF">SAMN05216353_10145</name>
</gene>
<organism evidence="4 5">
    <name type="scientific">Halobacillus alkaliphilus</name>
    <dbReference type="NCBI Taxonomy" id="396056"/>
    <lineage>
        <taxon>Bacteria</taxon>
        <taxon>Bacillati</taxon>
        <taxon>Bacillota</taxon>
        <taxon>Bacilli</taxon>
        <taxon>Bacillales</taxon>
        <taxon>Bacillaceae</taxon>
        <taxon>Halobacillus</taxon>
    </lineage>
</organism>